<name>A0A5B7IPN1_PORTR</name>
<accession>A0A5B7IPN1</accession>
<dbReference type="Proteomes" id="UP000324222">
    <property type="component" value="Unassembled WGS sequence"/>
</dbReference>
<reference evidence="1 2" key="1">
    <citation type="submission" date="2019-05" db="EMBL/GenBank/DDBJ databases">
        <title>Another draft genome of Portunus trituberculatus and its Hox gene families provides insights of decapod evolution.</title>
        <authorList>
            <person name="Jeong J.-H."/>
            <person name="Song I."/>
            <person name="Kim S."/>
            <person name="Choi T."/>
            <person name="Kim D."/>
            <person name="Ryu S."/>
            <person name="Kim W."/>
        </authorList>
    </citation>
    <scope>NUCLEOTIDE SEQUENCE [LARGE SCALE GENOMIC DNA]</scope>
    <source>
        <tissue evidence="1">Muscle</tissue>
    </source>
</reference>
<organism evidence="1 2">
    <name type="scientific">Portunus trituberculatus</name>
    <name type="common">Swimming crab</name>
    <name type="synonym">Neptunus trituberculatus</name>
    <dbReference type="NCBI Taxonomy" id="210409"/>
    <lineage>
        <taxon>Eukaryota</taxon>
        <taxon>Metazoa</taxon>
        <taxon>Ecdysozoa</taxon>
        <taxon>Arthropoda</taxon>
        <taxon>Crustacea</taxon>
        <taxon>Multicrustacea</taxon>
        <taxon>Malacostraca</taxon>
        <taxon>Eumalacostraca</taxon>
        <taxon>Eucarida</taxon>
        <taxon>Decapoda</taxon>
        <taxon>Pleocyemata</taxon>
        <taxon>Brachyura</taxon>
        <taxon>Eubrachyura</taxon>
        <taxon>Portunoidea</taxon>
        <taxon>Portunidae</taxon>
        <taxon>Portuninae</taxon>
        <taxon>Portunus</taxon>
    </lineage>
</organism>
<evidence type="ECO:0000313" key="1">
    <source>
        <dbReference type="EMBL" id="MPC86560.1"/>
    </source>
</evidence>
<comment type="caution">
    <text evidence="1">The sequence shown here is derived from an EMBL/GenBank/DDBJ whole genome shotgun (WGS) entry which is preliminary data.</text>
</comment>
<proteinExistence type="predicted"/>
<gene>
    <name evidence="1" type="ORF">E2C01_081392</name>
</gene>
<keyword evidence="2" id="KW-1185">Reference proteome</keyword>
<protein>
    <submittedName>
        <fullName evidence="1">Uncharacterized protein</fullName>
    </submittedName>
</protein>
<dbReference type="AlphaFoldDB" id="A0A5B7IPN1"/>
<sequence length="102" mass="11497">MCVRRRAVPSLCCLATSLDVLIEGVSEGTLSCALHHNEEKQARFYACCLYSSALVPAAWHTRQVTTPYQEPRPTKSKHFIGSSRVSFITASVHELSTRFWRL</sequence>
<dbReference type="EMBL" id="VSRR010071855">
    <property type="protein sequence ID" value="MPC86560.1"/>
    <property type="molecule type" value="Genomic_DNA"/>
</dbReference>
<evidence type="ECO:0000313" key="2">
    <source>
        <dbReference type="Proteomes" id="UP000324222"/>
    </source>
</evidence>